<evidence type="ECO:0000313" key="2">
    <source>
        <dbReference type="Proteomes" id="UP000612899"/>
    </source>
</evidence>
<proteinExistence type="predicted"/>
<keyword evidence="2" id="KW-1185">Reference proteome</keyword>
<accession>A0A8J3QHR1</accession>
<comment type="caution">
    <text evidence="1">The sequence shown here is derived from an EMBL/GenBank/DDBJ whole genome shotgun (WGS) entry which is preliminary data.</text>
</comment>
<name>A0A8J3QHR1_9ACTN</name>
<reference evidence="1" key="1">
    <citation type="submission" date="2021-01" db="EMBL/GenBank/DDBJ databases">
        <title>Whole genome shotgun sequence of Rhizocola hellebori NBRC 109834.</title>
        <authorList>
            <person name="Komaki H."/>
            <person name="Tamura T."/>
        </authorList>
    </citation>
    <scope>NUCLEOTIDE SEQUENCE</scope>
    <source>
        <strain evidence="1">NBRC 109834</strain>
    </source>
</reference>
<sequence length="240" mass="25912">MEPTTQAGAGRFVLSDPGALSSRAQQFLRQQASRRPFDGGLSGDLLRRAIGEVYDKPNERMVSLLEWAQTRYGGLTYPSGFFDAEVVFTPVCEPEDALVQLEISHVVQTGTPAVASLSADGTVFIGVDGHGVAEFATLDAVIECDSMFPAASQMAATMTSYLGSVAHLLTLADFLRVENPLGLREITEARGARTFWFASRSAMLYLCGAWSALGRAVPPKVMAWGVNDSSLTAVHHLIWR</sequence>
<gene>
    <name evidence="1" type="ORF">Rhe02_89280</name>
</gene>
<protein>
    <submittedName>
        <fullName evidence="1">Uncharacterized protein</fullName>
    </submittedName>
</protein>
<dbReference type="AlphaFoldDB" id="A0A8J3QHR1"/>
<dbReference type="Proteomes" id="UP000612899">
    <property type="component" value="Unassembled WGS sequence"/>
</dbReference>
<dbReference type="EMBL" id="BONY01000109">
    <property type="protein sequence ID" value="GIH10861.1"/>
    <property type="molecule type" value="Genomic_DNA"/>
</dbReference>
<evidence type="ECO:0000313" key="1">
    <source>
        <dbReference type="EMBL" id="GIH10861.1"/>
    </source>
</evidence>
<organism evidence="1 2">
    <name type="scientific">Rhizocola hellebori</name>
    <dbReference type="NCBI Taxonomy" id="1392758"/>
    <lineage>
        <taxon>Bacteria</taxon>
        <taxon>Bacillati</taxon>
        <taxon>Actinomycetota</taxon>
        <taxon>Actinomycetes</taxon>
        <taxon>Micromonosporales</taxon>
        <taxon>Micromonosporaceae</taxon>
        <taxon>Rhizocola</taxon>
    </lineage>
</organism>
<dbReference type="RefSeq" id="WP_203914581.1">
    <property type="nucleotide sequence ID" value="NZ_BONY01000109.1"/>
</dbReference>